<comment type="catalytic activity">
    <reaction evidence="13">
        <text>2 D-alanine + ATP = D-alanyl-D-alanine + ADP + phosphate + H(+)</text>
        <dbReference type="Rhea" id="RHEA:11224"/>
        <dbReference type="ChEBI" id="CHEBI:15378"/>
        <dbReference type="ChEBI" id="CHEBI:30616"/>
        <dbReference type="ChEBI" id="CHEBI:43474"/>
        <dbReference type="ChEBI" id="CHEBI:57416"/>
        <dbReference type="ChEBI" id="CHEBI:57822"/>
        <dbReference type="ChEBI" id="CHEBI:456216"/>
        <dbReference type="EC" id="6.3.2.4"/>
    </reaction>
</comment>
<dbReference type="InterPro" id="IPR011761">
    <property type="entry name" value="ATP-grasp"/>
</dbReference>
<keyword evidence="11" id="KW-0573">Peptidoglycan synthesis</keyword>
<evidence type="ECO:0000256" key="3">
    <source>
        <dbReference type="ARBA" id="ARBA00004496"/>
    </source>
</evidence>
<evidence type="ECO:0000256" key="7">
    <source>
        <dbReference type="ARBA" id="ARBA00022598"/>
    </source>
</evidence>
<dbReference type="GO" id="GO:0008716">
    <property type="term" value="F:D-alanine-D-alanine ligase activity"/>
    <property type="evidence" value="ECO:0007669"/>
    <property type="project" value="UniProtKB-EC"/>
</dbReference>
<dbReference type="Pfam" id="PF07478">
    <property type="entry name" value="Dala_Dala_lig_C"/>
    <property type="match status" value="1"/>
</dbReference>
<comment type="caution">
    <text evidence="16">The sequence shown here is derived from an EMBL/GenBank/DDBJ whole genome shotgun (WGS) entry which is preliminary data.</text>
</comment>
<dbReference type="NCBIfam" id="TIGR01205">
    <property type="entry name" value="D_ala_D_alaTIGR"/>
    <property type="match status" value="1"/>
</dbReference>
<dbReference type="InterPro" id="IPR016185">
    <property type="entry name" value="PreATP-grasp_dom_sf"/>
</dbReference>
<keyword evidence="10" id="KW-0133">Cell shape</keyword>
<dbReference type="InterPro" id="IPR011095">
    <property type="entry name" value="Dala_Dala_lig_C"/>
</dbReference>
<dbReference type="OrthoDB" id="9813261at2"/>
<proteinExistence type="inferred from homology"/>
<evidence type="ECO:0000256" key="1">
    <source>
        <dbReference type="ARBA" id="ARBA00001936"/>
    </source>
</evidence>
<dbReference type="Gene3D" id="3.30.470.20">
    <property type="entry name" value="ATP-grasp fold, B domain"/>
    <property type="match status" value="1"/>
</dbReference>
<organism evidence="16 17">
    <name type="scientific">Helicobacter didelphidarum</name>
    <dbReference type="NCBI Taxonomy" id="2040648"/>
    <lineage>
        <taxon>Bacteria</taxon>
        <taxon>Pseudomonadati</taxon>
        <taxon>Campylobacterota</taxon>
        <taxon>Epsilonproteobacteria</taxon>
        <taxon>Campylobacterales</taxon>
        <taxon>Helicobacteraceae</taxon>
        <taxon>Helicobacter</taxon>
    </lineage>
</organism>
<dbReference type="Gene3D" id="3.40.50.20">
    <property type="match status" value="1"/>
</dbReference>
<dbReference type="EC" id="6.3.2.4" evidence="5"/>
<dbReference type="PROSITE" id="PS50975">
    <property type="entry name" value="ATP_GRASP"/>
    <property type="match status" value="1"/>
</dbReference>
<comment type="cofactor">
    <cofactor evidence="2">
        <name>Mg(2+)</name>
        <dbReference type="ChEBI" id="CHEBI:18420"/>
    </cofactor>
</comment>
<keyword evidence="7 16" id="KW-0436">Ligase</keyword>
<sequence length="349" mass="39646">MKISLLFGGISYEHEISIVSAITLIQKLGKKVQIEACIFLDSQHNFYSIHLENMKSKYFSTQEYKKAKKLELGNGGFYETGLLGKKKPVTSNLILNLIHGADGEDGVLASLFDFFNINFIGPRLEASVLSYNKYLTKIYAKECGVNTLPFTIYHKKDTIQTPFEYPIIIKPTCLGSSIGVSVVNDEKELEYALDCAYEFSNEVIIEPFIKGVKEYNLAGAKINNEFVFSIIEEPDKKDLLNFEDKYLDFSRTQEILSAEIPDTLKVNLQNAFKKIYADSFNGALIRCDFFVIDEKIYLNEINPVPGSMANYLFSDFEEVLIGLANSLPKKHAIKINYQYIHKIQHIKGK</sequence>
<feature type="domain" description="ATP-grasp" evidence="15">
    <location>
        <begin position="137"/>
        <end position="332"/>
    </location>
</feature>
<evidence type="ECO:0000313" key="16">
    <source>
        <dbReference type="EMBL" id="RDU67050.1"/>
    </source>
</evidence>
<keyword evidence="8 14" id="KW-0547">Nucleotide-binding</keyword>
<dbReference type="PANTHER" id="PTHR23132:SF23">
    <property type="entry name" value="D-ALANINE--D-ALANINE LIGASE B"/>
    <property type="match status" value="1"/>
</dbReference>
<dbReference type="EMBL" id="NXLQ01000002">
    <property type="protein sequence ID" value="RDU67050.1"/>
    <property type="molecule type" value="Genomic_DNA"/>
</dbReference>
<reference evidence="16 17" key="1">
    <citation type="submission" date="2018-04" db="EMBL/GenBank/DDBJ databases">
        <title>Novel Campyloabacter and Helicobacter Species and Strains.</title>
        <authorList>
            <person name="Mannion A.J."/>
            <person name="Shen Z."/>
            <person name="Fox J.G."/>
        </authorList>
    </citation>
    <scope>NUCLEOTIDE SEQUENCE [LARGE SCALE GENOMIC DNA]</scope>
    <source>
        <strain evidence="16 17">MIT 17-337</strain>
    </source>
</reference>
<comment type="subcellular location">
    <subcellularLocation>
        <location evidence="3">Cytoplasm</location>
    </subcellularLocation>
</comment>
<dbReference type="PANTHER" id="PTHR23132">
    <property type="entry name" value="D-ALANINE--D-ALANINE LIGASE"/>
    <property type="match status" value="1"/>
</dbReference>
<accession>A0A3D8IPY3</accession>
<evidence type="ECO:0000256" key="9">
    <source>
        <dbReference type="ARBA" id="ARBA00022840"/>
    </source>
</evidence>
<protein>
    <recommendedName>
        <fullName evidence="5">D-alanine--D-alanine ligase</fullName>
        <ecNumber evidence="5">6.3.2.4</ecNumber>
    </recommendedName>
</protein>
<dbReference type="SUPFAM" id="SSF56059">
    <property type="entry name" value="Glutathione synthetase ATP-binding domain-like"/>
    <property type="match status" value="1"/>
</dbReference>
<evidence type="ECO:0000256" key="6">
    <source>
        <dbReference type="ARBA" id="ARBA00022490"/>
    </source>
</evidence>
<dbReference type="GO" id="GO:0071555">
    <property type="term" value="P:cell wall organization"/>
    <property type="evidence" value="ECO:0007669"/>
    <property type="project" value="UniProtKB-KW"/>
</dbReference>
<dbReference type="Gene3D" id="3.30.1490.20">
    <property type="entry name" value="ATP-grasp fold, A domain"/>
    <property type="match status" value="1"/>
</dbReference>
<evidence type="ECO:0000256" key="10">
    <source>
        <dbReference type="ARBA" id="ARBA00022960"/>
    </source>
</evidence>
<evidence type="ECO:0000256" key="2">
    <source>
        <dbReference type="ARBA" id="ARBA00001946"/>
    </source>
</evidence>
<dbReference type="GO" id="GO:0009252">
    <property type="term" value="P:peptidoglycan biosynthetic process"/>
    <property type="evidence" value="ECO:0007669"/>
    <property type="project" value="UniProtKB-KW"/>
</dbReference>
<dbReference type="NCBIfam" id="NF002527">
    <property type="entry name" value="PRK01966.1-3"/>
    <property type="match status" value="1"/>
</dbReference>
<evidence type="ECO:0000256" key="14">
    <source>
        <dbReference type="PROSITE-ProRule" id="PRU00409"/>
    </source>
</evidence>
<evidence type="ECO:0000313" key="17">
    <source>
        <dbReference type="Proteomes" id="UP000256379"/>
    </source>
</evidence>
<dbReference type="PROSITE" id="PS00844">
    <property type="entry name" value="DALA_DALA_LIGASE_2"/>
    <property type="match status" value="1"/>
</dbReference>
<evidence type="ECO:0000256" key="4">
    <source>
        <dbReference type="ARBA" id="ARBA00010871"/>
    </source>
</evidence>
<dbReference type="InterPro" id="IPR005905">
    <property type="entry name" value="D_ala_D_ala"/>
</dbReference>
<dbReference type="InterPro" id="IPR000291">
    <property type="entry name" value="D-Ala_lig_Van_CS"/>
</dbReference>
<evidence type="ECO:0000256" key="12">
    <source>
        <dbReference type="ARBA" id="ARBA00023316"/>
    </source>
</evidence>
<comment type="similarity">
    <text evidence="4">Belongs to the D-alanine--D-alanine ligase family.</text>
</comment>
<dbReference type="GO" id="GO:0005524">
    <property type="term" value="F:ATP binding"/>
    <property type="evidence" value="ECO:0007669"/>
    <property type="project" value="UniProtKB-UniRule"/>
</dbReference>
<evidence type="ECO:0000256" key="8">
    <source>
        <dbReference type="ARBA" id="ARBA00022741"/>
    </source>
</evidence>
<evidence type="ECO:0000256" key="13">
    <source>
        <dbReference type="ARBA" id="ARBA00047614"/>
    </source>
</evidence>
<evidence type="ECO:0000259" key="15">
    <source>
        <dbReference type="PROSITE" id="PS50975"/>
    </source>
</evidence>
<keyword evidence="9 14" id="KW-0067">ATP-binding</keyword>
<evidence type="ECO:0000256" key="11">
    <source>
        <dbReference type="ARBA" id="ARBA00022984"/>
    </source>
</evidence>
<keyword evidence="6" id="KW-0963">Cytoplasm</keyword>
<name>A0A3D8IPY3_9HELI</name>
<dbReference type="AlphaFoldDB" id="A0A3D8IPY3"/>
<gene>
    <name evidence="16" type="ORF">CQA53_01970</name>
</gene>
<dbReference type="PROSITE" id="PS00843">
    <property type="entry name" value="DALA_DALA_LIGASE_1"/>
    <property type="match status" value="1"/>
</dbReference>
<dbReference type="SUPFAM" id="SSF52440">
    <property type="entry name" value="PreATP-grasp domain"/>
    <property type="match status" value="1"/>
</dbReference>
<dbReference type="GO" id="GO:0046872">
    <property type="term" value="F:metal ion binding"/>
    <property type="evidence" value="ECO:0007669"/>
    <property type="project" value="InterPro"/>
</dbReference>
<dbReference type="InterPro" id="IPR011127">
    <property type="entry name" value="Dala_Dala_lig_N"/>
</dbReference>
<dbReference type="Pfam" id="PF01820">
    <property type="entry name" value="Dala_Dala_lig_N"/>
    <property type="match status" value="1"/>
</dbReference>
<dbReference type="InterPro" id="IPR013815">
    <property type="entry name" value="ATP_grasp_subdomain_1"/>
</dbReference>
<keyword evidence="17" id="KW-1185">Reference proteome</keyword>
<dbReference type="RefSeq" id="WP_115542345.1">
    <property type="nucleotide sequence ID" value="NZ_NXLQ01000002.1"/>
</dbReference>
<keyword evidence="12" id="KW-0961">Cell wall biogenesis/degradation</keyword>
<dbReference type="Proteomes" id="UP000256379">
    <property type="component" value="Unassembled WGS sequence"/>
</dbReference>
<comment type="cofactor">
    <cofactor evidence="1">
        <name>Mn(2+)</name>
        <dbReference type="ChEBI" id="CHEBI:29035"/>
    </cofactor>
</comment>
<dbReference type="GO" id="GO:0005737">
    <property type="term" value="C:cytoplasm"/>
    <property type="evidence" value="ECO:0007669"/>
    <property type="project" value="UniProtKB-SubCell"/>
</dbReference>
<dbReference type="GO" id="GO:0008360">
    <property type="term" value="P:regulation of cell shape"/>
    <property type="evidence" value="ECO:0007669"/>
    <property type="project" value="UniProtKB-KW"/>
</dbReference>
<evidence type="ECO:0000256" key="5">
    <source>
        <dbReference type="ARBA" id="ARBA00012216"/>
    </source>
</evidence>